<reference evidence="3 4" key="1">
    <citation type="submission" date="2017-06" db="EMBL/GenBank/DDBJ databases">
        <authorList>
            <person name="Kim H.J."/>
            <person name="Triplett B.A."/>
        </authorList>
    </citation>
    <scope>NUCLEOTIDE SEQUENCE [LARGE SCALE GENOMIC DNA]</scope>
    <source>
        <strain evidence="3 4">DSM 44715</strain>
    </source>
</reference>
<keyword evidence="2" id="KW-0812">Transmembrane</keyword>
<dbReference type="AlphaFoldDB" id="A0A239CQ78"/>
<evidence type="ECO:0000313" key="3">
    <source>
        <dbReference type="EMBL" id="SNS21553.1"/>
    </source>
</evidence>
<feature type="region of interest" description="Disordered" evidence="1">
    <location>
        <begin position="1"/>
        <end position="27"/>
    </location>
</feature>
<evidence type="ECO:0000256" key="1">
    <source>
        <dbReference type="SAM" id="MobiDB-lite"/>
    </source>
</evidence>
<feature type="compositionally biased region" description="Pro residues" evidence="1">
    <location>
        <begin position="9"/>
        <end position="24"/>
    </location>
</feature>
<gene>
    <name evidence="3" type="ORF">SAMN05443665_1001520</name>
</gene>
<keyword evidence="2" id="KW-0472">Membrane</keyword>
<keyword evidence="4" id="KW-1185">Reference proteome</keyword>
<evidence type="ECO:0000256" key="2">
    <source>
        <dbReference type="SAM" id="Phobius"/>
    </source>
</evidence>
<dbReference type="EMBL" id="FZOR01000001">
    <property type="protein sequence ID" value="SNS21553.1"/>
    <property type="molecule type" value="Genomic_DNA"/>
</dbReference>
<organism evidence="3 4">
    <name type="scientific">Actinomadura meyerae</name>
    <dbReference type="NCBI Taxonomy" id="240840"/>
    <lineage>
        <taxon>Bacteria</taxon>
        <taxon>Bacillati</taxon>
        <taxon>Actinomycetota</taxon>
        <taxon>Actinomycetes</taxon>
        <taxon>Streptosporangiales</taxon>
        <taxon>Thermomonosporaceae</taxon>
        <taxon>Actinomadura</taxon>
    </lineage>
</organism>
<accession>A0A239CQ78</accession>
<feature type="transmembrane region" description="Helical" evidence="2">
    <location>
        <begin position="163"/>
        <end position="188"/>
    </location>
</feature>
<dbReference type="Proteomes" id="UP000198318">
    <property type="component" value="Unassembled WGS sequence"/>
</dbReference>
<sequence>MWPGSNLPMGPPPAGRGQVPPPWTPQRRAGPRGGWYALPVALLLAAVVGFFTVLALLWDDSKVAGGPKAAGDPARGVAVRLSEGHGYFLYVRTGSSTPYACAVRAGERSGPIRLTRKNSWSASDRAGYRYTATFEAPVTGAALLTCRGTDGLVLVVPDDTADAYIGFAVFAALAVGGLAVLGFVVIAFRRSAARR</sequence>
<evidence type="ECO:0000313" key="4">
    <source>
        <dbReference type="Proteomes" id="UP000198318"/>
    </source>
</evidence>
<name>A0A239CQ78_9ACTN</name>
<protein>
    <submittedName>
        <fullName evidence="3">Uncharacterized protein</fullName>
    </submittedName>
</protein>
<keyword evidence="2" id="KW-1133">Transmembrane helix</keyword>
<proteinExistence type="predicted"/>
<feature type="transmembrane region" description="Helical" evidence="2">
    <location>
        <begin position="35"/>
        <end position="58"/>
    </location>
</feature>